<proteinExistence type="predicted"/>
<feature type="compositionally biased region" description="Basic and acidic residues" evidence="1">
    <location>
        <begin position="27"/>
        <end position="43"/>
    </location>
</feature>
<evidence type="ECO:0000256" key="1">
    <source>
        <dbReference type="SAM" id="MobiDB-lite"/>
    </source>
</evidence>
<sequence length="73" mass="7563">MKLRSVTAIVAATLLMSPQLSTAQDAHAGHDHAAHDHAGHNHAAEATGPHGGTVQTVGDRRIETVIAEKGINL</sequence>
<keyword evidence="4" id="KW-1185">Reference proteome</keyword>
<keyword evidence="2" id="KW-0732">Signal</keyword>
<accession>A0ABX5XTM1</accession>
<evidence type="ECO:0000256" key="2">
    <source>
        <dbReference type="SAM" id="SignalP"/>
    </source>
</evidence>
<feature type="region of interest" description="Disordered" evidence="1">
    <location>
        <begin position="23"/>
        <end position="60"/>
    </location>
</feature>
<evidence type="ECO:0000313" key="4">
    <source>
        <dbReference type="Proteomes" id="UP000318081"/>
    </source>
</evidence>
<feature type="chain" id="PRO_5047466566" evidence="2">
    <location>
        <begin position="24"/>
        <end position="73"/>
    </location>
</feature>
<gene>
    <name evidence="3" type="ORF">TBK1r_43440</name>
</gene>
<feature type="signal peptide" evidence="2">
    <location>
        <begin position="1"/>
        <end position="23"/>
    </location>
</feature>
<dbReference type="EMBL" id="CP036432">
    <property type="protein sequence ID" value="QDV85364.1"/>
    <property type="molecule type" value="Genomic_DNA"/>
</dbReference>
<protein>
    <submittedName>
        <fullName evidence="3">Uncharacterized protein</fullName>
    </submittedName>
</protein>
<organism evidence="3 4">
    <name type="scientific">Stieleria magnilauensis</name>
    <dbReference type="NCBI Taxonomy" id="2527963"/>
    <lineage>
        <taxon>Bacteria</taxon>
        <taxon>Pseudomonadati</taxon>
        <taxon>Planctomycetota</taxon>
        <taxon>Planctomycetia</taxon>
        <taxon>Pirellulales</taxon>
        <taxon>Pirellulaceae</taxon>
        <taxon>Stieleria</taxon>
    </lineage>
</organism>
<name>A0ABX5XTM1_9BACT</name>
<evidence type="ECO:0000313" key="3">
    <source>
        <dbReference type="EMBL" id="QDV85364.1"/>
    </source>
</evidence>
<reference evidence="3 4" key="1">
    <citation type="submission" date="2019-02" db="EMBL/GenBank/DDBJ databases">
        <title>Deep-cultivation of Planctomycetes and their phenomic and genomic characterization uncovers novel biology.</title>
        <authorList>
            <person name="Wiegand S."/>
            <person name="Jogler M."/>
            <person name="Boedeker C."/>
            <person name="Pinto D."/>
            <person name="Vollmers J."/>
            <person name="Rivas-Marin E."/>
            <person name="Kohn T."/>
            <person name="Peeters S.H."/>
            <person name="Heuer A."/>
            <person name="Rast P."/>
            <person name="Oberbeckmann S."/>
            <person name="Bunk B."/>
            <person name="Jeske O."/>
            <person name="Meyerdierks A."/>
            <person name="Storesund J.E."/>
            <person name="Kallscheuer N."/>
            <person name="Luecker S."/>
            <person name="Lage O.M."/>
            <person name="Pohl T."/>
            <person name="Merkel B.J."/>
            <person name="Hornburger P."/>
            <person name="Mueller R.-W."/>
            <person name="Bruemmer F."/>
            <person name="Labrenz M."/>
            <person name="Spormann A.M."/>
            <person name="Op den Camp H."/>
            <person name="Overmann J."/>
            <person name="Amann R."/>
            <person name="Jetten M.S.M."/>
            <person name="Mascher T."/>
            <person name="Medema M.H."/>
            <person name="Devos D.P."/>
            <person name="Kaster A.-K."/>
            <person name="Ovreas L."/>
            <person name="Rohde M."/>
            <person name="Galperin M.Y."/>
            <person name="Jogler C."/>
        </authorList>
    </citation>
    <scope>NUCLEOTIDE SEQUENCE [LARGE SCALE GENOMIC DNA]</scope>
    <source>
        <strain evidence="3 4">TBK1r</strain>
    </source>
</reference>
<dbReference type="Proteomes" id="UP000318081">
    <property type="component" value="Chromosome"/>
</dbReference>